<dbReference type="Proteomes" id="UP000595437">
    <property type="component" value="Chromosome 5"/>
</dbReference>
<reference evidence="3" key="1">
    <citation type="submission" date="2021-01" db="EMBL/GenBank/DDBJ databases">
        <title>Caligus Genome Assembly.</title>
        <authorList>
            <person name="Gallardo-Escarate C."/>
        </authorList>
    </citation>
    <scope>NUCLEOTIDE SEQUENCE [LARGE SCALE GENOMIC DNA]</scope>
</reference>
<feature type="region of interest" description="Disordered" evidence="1">
    <location>
        <begin position="26"/>
        <end position="68"/>
    </location>
</feature>
<sequence>KDLDPRVPLNIFMTESVLGATTLMKELPNVSSPPPIIEEEDETRRGKYNDWNHAPVHSHSRNLIPSNE</sequence>
<accession>A0A7T8KEU9</accession>
<protein>
    <submittedName>
        <fullName evidence="2">Uncharacterized protein</fullName>
    </submittedName>
</protein>
<name>A0A7T8KEU9_CALRO</name>
<proteinExistence type="predicted"/>
<feature type="non-terminal residue" evidence="2">
    <location>
        <position position="1"/>
    </location>
</feature>
<gene>
    <name evidence="2" type="ORF">FKW44_007520</name>
</gene>
<dbReference type="EMBL" id="CP045894">
    <property type="protein sequence ID" value="QQP54630.1"/>
    <property type="molecule type" value="Genomic_DNA"/>
</dbReference>
<keyword evidence="3" id="KW-1185">Reference proteome</keyword>
<evidence type="ECO:0000256" key="1">
    <source>
        <dbReference type="SAM" id="MobiDB-lite"/>
    </source>
</evidence>
<dbReference type="AlphaFoldDB" id="A0A7T8KEU9"/>
<evidence type="ECO:0000313" key="3">
    <source>
        <dbReference type="Proteomes" id="UP000595437"/>
    </source>
</evidence>
<evidence type="ECO:0000313" key="2">
    <source>
        <dbReference type="EMBL" id="QQP54630.1"/>
    </source>
</evidence>
<organism evidence="2 3">
    <name type="scientific">Caligus rogercresseyi</name>
    <name type="common">Sea louse</name>
    <dbReference type="NCBI Taxonomy" id="217165"/>
    <lineage>
        <taxon>Eukaryota</taxon>
        <taxon>Metazoa</taxon>
        <taxon>Ecdysozoa</taxon>
        <taxon>Arthropoda</taxon>
        <taxon>Crustacea</taxon>
        <taxon>Multicrustacea</taxon>
        <taxon>Hexanauplia</taxon>
        <taxon>Copepoda</taxon>
        <taxon>Siphonostomatoida</taxon>
        <taxon>Caligidae</taxon>
        <taxon>Caligus</taxon>
    </lineage>
</organism>